<feature type="domain" description="Acyltransferase 3" evidence="2">
    <location>
        <begin position="7"/>
        <end position="349"/>
    </location>
</feature>
<dbReference type="AlphaFoldDB" id="A0A0F4QFN1"/>
<feature type="transmembrane region" description="Helical" evidence="1">
    <location>
        <begin position="131"/>
        <end position="151"/>
    </location>
</feature>
<feature type="transmembrane region" description="Helical" evidence="1">
    <location>
        <begin position="329"/>
        <end position="352"/>
    </location>
</feature>
<dbReference type="GO" id="GO:0016747">
    <property type="term" value="F:acyltransferase activity, transferring groups other than amino-acyl groups"/>
    <property type="evidence" value="ECO:0007669"/>
    <property type="project" value="InterPro"/>
</dbReference>
<dbReference type="EMBL" id="JXYA01000070">
    <property type="protein sequence ID" value="KJZ05492.1"/>
    <property type="molecule type" value="Genomic_DNA"/>
</dbReference>
<keyword evidence="1" id="KW-0812">Transmembrane</keyword>
<evidence type="ECO:0000313" key="3">
    <source>
        <dbReference type="EMBL" id="KJZ05492.1"/>
    </source>
</evidence>
<keyword evidence="1" id="KW-1133">Transmembrane helix</keyword>
<gene>
    <name evidence="3" type="ORF">TW77_22565</name>
</gene>
<keyword evidence="4" id="KW-1185">Reference proteome</keyword>
<feature type="transmembrane region" description="Helical" evidence="1">
    <location>
        <begin position="85"/>
        <end position="102"/>
    </location>
</feature>
<dbReference type="PANTHER" id="PTHR36927:SF3">
    <property type="entry name" value="GLUCANS BIOSYNTHESIS PROTEIN C"/>
    <property type="match status" value="1"/>
</dbReference>
<evidence type="ECO:0000256" key="1">
    <source>
        <dbReference type="SAM" id="Phobius"/>
    </source>
</evidence>
<feature type="transmembrane region" description="Helical" evidence="1">
    <location>
        <begin position="55"/>
        <end position="73"/>
    </location>
</feature>
<feature type="transmembrane region" description="Helical" evidence="1">
    <location>
        <begin position="12"/>
        <end position="29"/>
    </location>
</feature>
<evidence type="ECO:0000313" key="4">
    <source>
        <dbReference type="Proteomes" id="UP000033452"/>
    </source>
</evidence>
<reference evidence="3 4" key="1">
    <citation type="journal article" date="2015" name="BMC Genomics">
        <title>Genome mining reveals unlocked bioactive potential of marine Gram-negative bacteria.</title>
        <authorList>
            <person name="Machado H."/>
            <person name="Sonnenschein E.C."/>
            <person name="Melchiorsen J."/>
            <person name="Gram L."/>
        </authorList>
    </citation>
    <scope>NUCLEOTIDE SEQUENCE [LARGE SCALE GENOMIC DNA]</scope>
    <source>
        <strain evidence="3 4">S2471</strain>
    </source>
</reference>
<keyword evidence="1" id="KW-0472">Membrane</keyword>
<accession>A0A0F4QFN1</accession>
<feature type="transmembrane region" description="Helical" evidence="1">
    <location>
        <begin position="302"/>
        <end position="323"/>
    </location>
</feature>
<feature type="transmembrane region" description="Helical" evidence="1">
    <location>
        <begin position="197"/>
        <end position="218"/>
    </location>
</feature>
<feature type="transmembrane region" description="Helical" evidence="1">
    <location>
        <begin position="266"/>
        <end position="290"/>
    </location>
</feature>
<dbReference type="InterPro" id="IPR050623">
    <property type="entry name" value="Glucan_succinyl_AcylTrfase"/>
</dbReference>
<protein>
    <recommendedName>
        <fullName evidence="2">Acyltransferase 3 domain-containing protein</fullName>
    </recommendedName>
</protein>
<dbReference type="InterPro" id="IPR002656">
    <property type="entry name" value="Acyl_transf_3_dom"/>
</dbReference>
<organism evidence="3 4">
    <name type="scientific">Pseudoalteromonas rubra</name>
    <dbReference type="NCBI Taxonomy" id="43658"/>
    <lineage>
        <taxon>Bacteria</taxon>
        <taxon>Pseudomonadati</taxon>
        <taxon>Pseudomonadota</taxon>
        <taxon>Gammaproteobacteria</taxon>
        <taxon>Alteromonadales</taxon>
        <taxon>Pseudoalteromonadaceae</taxon>
        <taxon>Pseudoalteromonas</taxon>
    </lineage>
</organism>
<feature type="transmembrane region" description="Helical" evidence="1">
    <location>
        <begin position="172"/>
        <end position="191"/>
    </location>
</feature>
<dbReference type="Proteomes" id="UP000033452">
    <property type="component" value="Unassembled WGS sequence"/>
</dbReference>
<name>A0A0F4QFN1_9GAMM</name>
<dbReference type="Pfam" id="PF01757">
    <property type="entry name" value="Acyl_transf_3"/>
    <property type="match status" value="1"/>
</dbReference>
<proteinExistence type="predicted"/>
<feature type="transmembrane region" description="Helical" evidence="1">
    <location>
        <begin position="234"/>
        <end position="250"/>
    </location>
</feature>
<sequence>MYKSRYSELDWLRVLLIFAVFLHHVFMPFNGDGWHIMNSESSKVLDDIMVYFEQVRLHTLFFIAGAGSVLLLHKVSASAFLTTKVHRLFIPLIFAMMIVVPPQNYFENIQEYQNLAQAYSSLMFAFNANHLWFVEFLFIFMLLAVPVNVMLGTSSGHALLQAMERIAVRKHGLLLLGLVVLGIRLCLKSVMRSQDTSLFNLSVSLFFLLFFMAGMCFMKNPRIWQALADNRATNFKWLIVSSIAFYAWYYKPDISDYVSLDMRWQLWWLISALVSWTGLLTLVGYASAWCKQTPKWLHVTNELIYPFYIVHQTVIVALAYYIVQWDAGIAIKSLSLLCSSLLICVVICLFVIRPFNLTRYLFGLKTAKPKPPQSVAVSEER</sequence>
<comment type="caution">
    <text evidence="3">The sequence shown here is derived from an EMBL/GenBank/DDBJ whole genome shotgun (WGS) entry which is preliminary data.</text>
</comment>
<evidence type="ECO:0000259" key="2">
    <source>
        <dbReference type="Pfam" id="PF01757"/>
    </source>
</evidence>
<dbReference type="PANTHER" id="PTHR36927">
    <property type="entry name" value="BLR4337 PROTEIN"/>
    <property type="match status" value="1"/>
</dbReference>
<dbReference type="RefSeq" id="WP_046007223.1">
    <property type="nucleotide sequence ID" value="NZ_JXYA01000070.1"/>
</dbReference>
<dbReference type="OrthoDB" id="9809782at2"/>
<dbReference type="PATRIC" id="fig|43658.5.peg.4766"/>